<evidence type="ECO:0000313" key="11">
    <source>
        <dbReference type="Proteomes" id="UP001217417"/>
    </source>
</evidence>
<dbReference type="GeneID" id="80881420"/>
<comment type="function">
    <text evidence="9">Accessory subunit of the mitochondrial membrane respiratory chain NADH dehydrogenase (Complex I), that is believed not to be involved in catalysis. Complex I functions in the transfer of electrons from NADH to the respiratory chain. The immediate electron acceptor for the enzyme is believed to be ubiquinone.</text>
</comment>
<dbReference type="GO" id="GO:0022900">
    <property type="term" value="P:electron transport chain"/>
    <property type="evidence" value="ECO:0007669"/>
    <property type="project" value="InterPro"/>
</dbReference>
<dbReference type="FunFam" id="3.30.160.190:FF:000001">
    <property type="entry name" value="NADH-ubiquinone oxidoreductase 21 kDa subunit mitochondrial"/>
    <property type="match status" value="1"/>
</dbReference>
<evidence type="ECO:0000256" key="5">
    <source>
        <dbReference type="ARBA" id="ARBA00022946"/>
    </source>
</evidence>
<keyword evidence="6 9" id="KW-0249">Electron transport</keyword>
<protein>
    <recommendedName>
        <fullName evidence="9">NADH dehydrogenase [ubiquinone] iron-sulfur protein 4, mitochondrial</fullName>
    </recommendedName>
</protein>
<evidence type="ECO:0000256" key="1">
    <source>
        <dbReference type="ARBA" id="ARBA00005882"/>
    </source>
</evidence>
<dbReference type="PANTHER" id="PTHR12219">
    <property type="entry name" value="NADH-UBIQUINONE OXIDOREDUCTASE"/>
    <property type="match status" value="1"/>
</dbReference>
<accession>A0AAD7QYH1</accession>
<proteinExistence type="inferred from homology"/>
<keyword evidence="2 9" id="KW-0813">Transport</keyword>
<dbReference type="Pfam" id="PF04800">
    <property type="entry name" value="NDUS4"/>
    <property type="match status" value="1"/>
</dbReference>
<evidence type="ECO:0000256" key="2">
    <source>
        <dbReference type="ARBA" id="ARBA00022448"/>
    </source>
</evidence>
<dbReference type="InterPro" id="IPR006885">
    <property type="entry name" value="NADH_UbQ_FeS_4_mit-like"/>
</dbReference>
<keyword evidence="8 9" id="KW-0472">Membrane</keyword>
<dbReference type="AlphaFoldDB" id="A0AAD7QYH1"/>
<keyword evidence="4 9" id="KW-0999">Mitochondrion inner membrane</keyword>
<evidence type="ECO:0000256" key="6">
    <source>
        <dbReference type="ARBA" id="ARBA00022982"/>
    </source>
</evidence>
<evidence type="ECO:0000256" key="4">
    <source>
        <dbReference type="ARBA" id="ARBA00022792"/>
    </source>
</evidence>
<name>A0AAD7QYH1_9ASCO</name>
<keyword evidence="3 9" id="KW-0679">Respiratory chain</keyword>
<keyword evidence="5 9" id="KW-0809">Transit peptide</keyword>
<evidence type="ECO:0000256" key="8">
    <source>
        <dbReference type="ARBA" id="ARBA00023136"/>
    </source>
</evidence>
<evidence type="ECO:0000256" key="9">
    <source>
        <dbReference type="RuleBase" id="RU367010"/>
    </source>
</evidence>
<organism evidence="10 11">
    <name type="scientific">Lipomyces tetrasporus</name>
    <dbReference type="NCBI Taxonomy" id="54092"/>
    <lineage>
        <taxon>Eukaryota</taxon>
        <taxon>Fungi</taxon>
        <taxon>Dikarya</taxon>
        <taxon>Ascomycota</taxon>
        <taxon>Saccharomycotina</taxon>
        <taxon>Lipomycetes</taxon>
        <taxon>Lipomycetales</taxon>
        <taxon>Lipomycetaceae</taxon>
        <taxon>Lipomyces</taxon>
    </lineage>
</organism>
<dbReference type="Gene3D" id="3.30.160.190">
    <property type="entry name" value="atu1810 like domain"/>
    <property type="match status" value="1"/>
</dbReference>
<comment type="caution">
    <text evidence="10">The sequence shown here is derived from an EMBL/GenBank/DDBJ whole genome shotgun (WGS) entry which is preliminary data.</text>
</comment>
<keyword evidence="7 9" id="KW-0496">Mitochondrion</keyword>
<sequence>MGWLFSPQSGRRLIDHLYLRTMVGLHTAMSISRMAARRPLVSATHPASLLIGRYNSTTSVPSGPETKTPAEPEQLKRYDIISGAPEELSAKRIVRIYQRAKTAMQSGTWETKPWRLDWDIDQKSNRWENDMMGWHSSGDYMQATEVKFKSKEDAIRFATNQGWDYYIQEPHKRDFRPKQYATNFLHSPGPLKHIRTK</sequence>
<dbReference type="RefSeq" id="XP_056047210.1">
    <property type="nucleotide sequence ID" value="XM_056186254.1"/>
</dbReference>
<gene>
    <name evidence="10" type="ORF">POJ06DRAFT_242735</name>
</gene>
<evidence type="ECO:0000256" key="3">
    <source>
        <dbReference type="ARBA" id="ARBA00022660"/>
    </source>
</evidence>
<evidence type="ECO:0000256" key="7">
    <source>
        <dbReference type="ARBA" id="ARBA00023128"/>
    </source>
</evidence>
<evidence type="ECO:0000313" key="10">
    <source>
        <dbReference type="EMBL" id="KAJ8103760.1"/>
    </source>
</evidence>
<comment type="similarity">
    <text evidence="1 9">Belongs to the complex I NDUFS4 subunit family.</text>
</comment>
<dbReference type="InterPro" id="IPR038532">
    <property type="entry name" value="NDUFS4-like_sf"/>
</dbReference>
<comment type="subcellular location">
    <subcellularLocation>
        <location evidence="9">Mitochondrion inner membrane</location>
        <topology evidence="9">Peripheral membrane protein</topology>
        <orientation evidence="9">Matrix side</orientation>
    </subcellularLocation>
</comment>
<dbReference type="PANTHER" id="PTHR12219:SF8">
    <property type="entry name" value="NADH DEHYDROGENASE [UBIQUINONE] IRON-SULFUR PROTEIN 4, MITOCHONDRIAL"/>
    <property type="match status" value="1"/>
</dbReference>
<dbReference type="Proteomes" id="UP001217417">
    <property type="component" value="Unassembled WGS sequence"/>
</dbReference>
<keyword evidence="11" id="KW-1185">Reference proteome</keyword>
<dbReference type="GO" id="GO:0005743">
    <property type="term" value="C:mitochondrial inner membrane"/>
    <property type="evidence" value="ECO:0007669"/>
    <property type="project" value="UniProtKB-SubCell"/>
</dbReference>
<dbReference type="EMBL" id="JARPMG010000001">
    <property type="protein sequence ID" value="KAJ8103760.1"/>
    <property type="molecule type" value="Genomic_DNA"/>
</dbReference>
<reference evidence="10" key="1">
    <citation type="submission" date="2023-03" db="EMBL/GenBank/DDBJ databases">
        <title>Near-Complete genome sequence of Lipomyces tetrasporous NRRL Y-64009, an oleaginous yeast capable of growing on lignocellulosic hydrolysates.</title>
        <authorList>
            <consortium name="Lawrence Berkeley National Laboratory"/>
            <person name="Jagtap S.S."/>
            <person name="Liu J.-J."/>
            <person name="Walukiewicz H.E."/>
            <person name="Pangilinan J."/>
            <person name="Lipzen A."/>
            <person name="Ahrendt S."/>
            <person name="Koriabine M."/>
            <person name="Cobaugh K."/>
            <person name="Salamov A."/>
            <person name="Yoshinaga Y."/>
            <person name="Ng V."/>
            <person name="Daum C."/>
            <person name="Grigoriev I.V."/>
            <person name="Slininger P.J."/>
            <person name="Dien B.S."/>
            <person name="Jin Y.-S."/>
            <person name="Rao C.V."/>
        </authorList>
    </citation>
    <scope>NUCLEOTIDE SEQUENCE</scope>
    <source>
        <strain evidence="10">NRRL Y-64009</strain>
    </source>
</reference>